<protein>
    <submittedName>
        <fullName evidence="5">Hsp70 family protein</fullName>
    </submittedName>
</protein>
<dbReference type="EMBL" id="JAYWVC010000460">
    <property type="protein sequence ID" value="MED7828691.1"/>
    <property type="molecule type" value="Genomic_DNA"/>
</dbReference>
<accession>A0ABU7FXK9</accession>
<name>A0ABU7FXK9_9ACTN</name>
<keyword evidence="3" id="KW-0143">Chaperone</keyword>
<keyword evidence="1" id="KW-0547">Nucleotide-binding</keyword>
<dbReference type="Gene3D" id="1.20.1270.10">
    <property type="match status" value="1"/>
</dbReference>
<dbReference type="SUPFAM" id="SSF100934">
    <property type="entry name" value="Heat shock protein 70kD (HSP70), C-terminal subdomain"/>
    <property type="match status" value="1"/>
</dbReference>
<dbReference type="InterPro" id="IPR013126">
    <property type="entry name" value="Hsp_70_fam"/>
</dbReference>
<feature type="region of interest" description="Disordered" evidence="4">
    <location>
        <begin position="108"/>
        <end position="149"/>
    </location>
</feature>
<sequence length="149" mass="16245">EQKMTVTGGSALPKDDIDRMVREAEQHAEEDRKRREAAETRNQAEQLVYQTEKLIRDNGDRIPADARSETESAIDELKEALKSEDTAEIRRTMDKAATAAQKIGSALYEQVRPEGGTASEQGTASGGGRADDDVVDAEIVDDDHTSQAG</sequence>
<keyword evidence="6" id="KW-1185">Reference proteome</keyword>
<dbReference type="Proteomes" id="UP001333996">
    <property type="component" value="Unassembled WGS sequence"/>
</dbReference>
<evidence type="ECO:0000256" key="2">
    <source>
        <dbReference type="ARBA" id="ARBA00022840"/>
    </source>
</evidence>
<gene>
    <name evidence="5" type="ORF">VXC91_44395</name>
</gene>
<organism evidence="5 6">
    <name type="scientific">Streptomyces chiangmaiensis</name>
    <dbReference type="NCBI Taxonomy" id="766497"/>
    <lineage>
        <taxon>Bacteria</taxon>
        <taxon>Bacillati</taxon>
        <taxon>Actinomycetota</taxon>
        <taxon>Actinomycetes</taxon>
        <taxon>Kitasatosporales</taxon>
        <taxon>Streptomycetaceae</taxon>
        <taxon>Streptomyces</taxon>
    </lineage>
</organism>
<comment type="caution">
    <text evidence="5">The sequence shown here is derived from an EMBL/GenBank/DDBJ whole genome shotgun (WGS) entry which is preliminary data.</text>
</comment>
<feature type="region of interest" description="Disordered" evidence="4">
    <location>
        <begin position="1"/>
        <end position="72"/>
    </location>
</feature>
<evidence type="ECO:0000256" key="4">
    <source>
        <dbReference type="SAM" id="MobiDB-lite"/>
    </source>
</evidence>
<evidence type="ECO:0000313" key="6">
    <source>
        <dbReference type="Proteomes" id="UP001333996"/>
    </source>
</evidence>
<keyword evidence="2" id="KW-0067">ATP-binding</keyword>
<feature type="compositionally biased region" description="Basic and acidic residues" evidence="4">
    <location>
        <begin position="53"/>
        <end position="72"/>
    </location>
</feature>
<dbReference type="RefSeq" id="WP_329513017.1">
    <property type="nucleotide sequence ID" value="NZ_JAYWVC010000460.1"/>
</dbReference>
<dbReference type="Pfam" id="PF00012">
    <property type="entry name" value="HSP70"/>
    <property type="match status" value="1"/>
</dbReference>
<feature type="non-terminal residue" evidence="5">
    <location>
        <position position="1"/>
    </location>
</feature>
<proteinExistence type="predicted"/>
<reference evidence="5" key="1">
    <citation type="submission" date="2024-01" db="EMBL/GenBank/DDBJ databases">
        <title>First draft genome sequence data of TA4-1, the type strain of Gram-positive actinobacterium Streptomyces chiangmaiensis.</title>
        <authorList>
            <person name="Yasawong M."/>
            <person name="Nantapong N."/>
        </authorList>
    </citation>
    <scope>NUCLEOTIDE SEQUENCE</scope>
    <source>
        <strain evidence="5">TA4-1</strain>
    </source>
</reference>
<dbReference type="InterPro" id="IPR029048">
    <property type="entry name" value="HSP70_C_sf"/>
</dbReference>
<evidence type="ECO:0000313" key="5">
    <source>
        <dbReference type="EMBL" id="MED7828691.1"/>
    </source>
</evidence>
<evidence type="ECO:0000256" key="1">
    <source>
        <dbReference type="ARBA" id="ARBA00022741"/>
    </source>
</evidence>
<feature type="compositionally biased region" description="Basic and acidic residues" evidence="4">
    <location>
        <begin position="13"/>
        <end position="39"/>
    </location>
</feature>
<evidence type="ECO:0000256" key="3">
    <source>
        <dbReference type="ARBA" id="ARBA00023186"/>
    </source>
</evidence>